<evidence type="ECO:0008006" key="4">
    <source>
        <dbReference type="Google" id="ProtNLM"/>
    </source>
</evidence>
<feature type="region of interest" description="Disordered" evidence="1">
    <location>
        <begin position="149"/>
        <end position="176"/>
    </location>
</feature>
<gene>
    <name evidence="2" type="ORF">QCA50_009552</name>
</gene>
<dbReference type="GO" id="GO:0019901">
    <property type="term" value="F:protein kinase binding"/>
    <property type="evidence" value="ECO:0007669"/>
    <property type="project" value="InterPro"/>
</dbReference>
<feature type="compositionally biased region" description="Pro residues" evidence="1">
    <location>
        <begin position="154"/>
        <end position="172"/>
    </location>
</feature>
<dbReference type="EMBL" id="JASBNA010000014">
    <property type="protein sequence ID" value="KAK7687052.1"/>
    <property type="molecule type" value="Genomic_DNA"/>
</dbReference>
<dbReference type="PANTHER" id="PTHR15615:SF36">
    <property type="entry name" value="PHO85 CYCLIN-5"/>
    <property type="match status" value="1"/>
</dbReference>
<accession>A0AAW0G3W3</accession>
<protein>
    <recommendedName>
        <fullName evidence="4">G1/S-specific cyclin pas1</fullName>
    </recommendedName>
</protein>
<feature type="region of interest" description="Disordered" evidence="1">
    <location>
        <begin position="310"/>
        <end position="344"/>
    </location>
</feature>
<dbReference type="InterPro" id="IPR013922">
    <property type="entry name" value="Cyclin_PHO80-like"/>
</dbReference>
<dbReference type="GO" id="GO:0005634">
    <property type="term" value="C:nucleus"/>
    <property type="evidence" value="ECO:0007669"/>
    <property type="project" value="TreeGrafter"/>
</dbReference>
<keyword evidence="3" id="KW-1185">Reference proteome</keyword>
<feature type="compositionally biased region" description="Low complexity" evidence="1">
    <location>
        <begin position="47"/>
        <end position="61"/>
    </location>
</feature>
<dbReference type="Gene3D" id="1.10.472.10">
    <property type="entry name" value="Cyclin-like"/>
    <property type="match status" value="1"/>
</dbReference>
<comment type="caution">
    <text evidence="2">The sequence shown here is derived from an EMBL/GenBank/DDBJ whole genome shotgun (WGS) entry which is preliminary data.</text>
</comment>
<dbReference type="Proteomes" id="UP001385951">
    <property type="component" value="Unassembled WGS sequence"/>
</dbReference>
<sequence length="684" mass="73495">MHAVSHSLAHRGPGASRARPRWQPYSSTISQTTPQSLRPSPQNYLNTPSSIVTPSPPSTSSLNPIQLCNPDRPRKVLPNPPQSVQYREALKNRYVTRLVDQAVNSLCDIWLPDDIPTVFRTSSRTAFSASLPCDTAAPQRDALTPSLHRNIQLPSPPISPSSQPSPPSPPAPVQFTPSLISLDEQSPSESSRGSQILTIKGFVHEVLRRSRTSTGVLQTALCYLEAIRSKVPEVLHKENSKTEGADLSPEVDAESRIIIGEDIAEGAMSISDADSDSSLNSTVYMAHSGLPQDVIPTVRIDDCDEAPLTAPQTQVFPSMSPSSAPAVTSSNPKTPSPKLPPMPPLPSPLLCPRRTFLACLILASKFMQDRSYSNRAWAKLAGLPPREIGRCERALGEALEWRLWVGKSPSPNVNSTGPATRPVTRCRSENNLVFGVSSSATLPVPQVGPPAAVSCNNGSKLSGLRRSATVPSLGTNSGPVQDPFVQHSLFLASRPFEEPESILPESAQVDSPASMYVSPPTMFVTPPPPDPTSDPSMLHPQSFASISQFFDEFSPSLSTPGLSYSPMSTASTSSSDDGERTIQMSTFMDLPSSLSGPGFSAMASSGYPAYAASAKFDLAAQTVMNTKPAAGMNMTTERGHQLNQNWTGGVVDGSAMSSRLPGLPHLYSHPPGWIRVTRIHRWHR</sequence>
<dbReference type="GO" id="GO:0000307">
    <property type="term" value="C:cyclin-dependent protein kinase holoenzyme complex"/>
    <property type="evidence" value="ECO:0007669"/>
    <property type="project" value="TreeGrafter"/>
</dbReference>
<feature type="region of interest" description="Disordered" evidence="1">
    <location>
        <begin position="1"/>
        <end position="81"/>
    </location>
</feature>
<evidence type="ECO:0000256" key="1">
    <source>
        <dbReference type="SAM" id="MobiDB-lite"/>
    </source>
</evidence>
<feature type="compositionally biased region" description="Polar residues" evidence="1">
    <location>
        <begin position="310"/>
        <end position="328"/>
    </location>
</feature>
<reference evidence="2 3" key="1">
    <citation type="submission" date="2022-09" db="EMBL/GenBank/DDBJ databases">
        <authorList>
            <person name="Palmer J.M."/>
        </authorList>
    </citation>
    <scope>NUCLEOTIDE SEQUENCE [LARGE SCALE GENOMIC DNA]</scope>
    <source>
        <strain evidence="2 3">DSM 7382</strain>
    </source>
</reference>
<organism evidence="2 3">
    <name type="scientific">Cerrena zonata</name>
    <dbReference type="NCBI Taxonomy" id="2478898"/>
    <lineage>
        <taxon>Eukaryota</taxon>
        <taxon>Fungi</taxon>
        <taxon>Dikarya</taxon>
        <taxon>Basidiomycota</taxon>
        <taxon>Agaricomycotina</taxon>
        <taxon>Agaricomycetes</taxon>
        <taxon>Polyporales</taxon>
        <taxon>Cerrenaceae</taxon>
        <taxon>Cerrena</taxon>
    </lineage>
</organism>
<dbReference type="AlphaFoldDB" id="A0AAW0G3W3"/>
<proteinExistence type="predicted"/>
<evidence type="ECO:0000313" key="3">
    <source>
        <dbReference type="Proteomes" id="UP001385951"/>
    </source>
</evidence>
<dbReference type="PANTHER" id="PTHR15615">
    <property type="match status" value="1"/>
</dbReference>
<dbReference type="CDD" id="cd20557">
    <property type="entry name" value="CYCLIN_ScPCL1-like"/>
    <property type="match status" value="1"/>
</dbReference>
<feature type="compositionally biased region" description="Pro residues" evidence="1">
    <location>
        <begin position="334"/>
        <end position="344"/>
    </location>
</feature>
<evidence type="ECO:0000313" key="2">
    <source>
        <dbReference type="EMBL" id="KAK7687052.1"/>
    </source>
</evidence>
<name>A0AAW0G3W3_9APHY</name>
<feature type="compositionally biased region" description="Polar residues" evidence="1">
    <location>
        <begin position="24"/>
        <end position="46"/>
    </location>
</feature>
<dbReference type="GO" id="GO:0016538">
    <property type="term" value="F:cyclin-dependent protein serine/threonine kinase regulator activity"/>
    <property type="evidence" value="ECO:0007669"/>
    <property type="project" value="TreeGrafter"/>
</dbReference>